<dbReference type="AlphaFoldDB" id="A0A7D5NAI4"/>
<reference evidence="1 2" key="1">
    <citation type="journal article" date="2019" name="Microbiome">
        <title>Annotated bacterial chromosomes from frame-shift-corrected long-read metagenomic data.</title>
        <authorList>
            <person name="Arumugam K."/>
            <person name="Bagci C."/>
            <person name="Bessarab I."/>
            <person name="Beier S."/>
            <person name="Buchfink B."/>
            <person name="Gorska A."/>
            <person name="Qiu G."/>
            <person name="Huson D.H."/>
            <person name="Williams R.B.H."/>
        </authorList>
    </citation>
    <scope>NUCLEOTIDE SEQUENCE [LARGE SCALE GENOMIC DNA]</scope>
    <source>
        <strain evidence="1">SSA1</strain>
    </source>
</reference>
<protein>
    <submittedName>
        <fullName evidence="1">Uncharacterized protein</fullName>
    </submittedName>
</protein>
<dbReference type="EMBL" id="CP058708">
    <property type="protein sequence ID" value="QLH50246.1"/>
    <property type="molecule type" value="Genomic_DNA"/>
</dbReference>
<name>A0A7D5NAI4_9PROT</name>
<sequence length="469" mass="45092">MSLISLSQASTLGLPQNRSFSRGRQRVKALINVGYGFADLVSGRLCTLTGAVQRTVGPAGRRFYAASAGIYASHASGLVNGSPVTLVVVSTSTSGNHTALLSDAAGSWSCPRVEATSGVVSAVCKVSGGTNLTITGPTVTVGKTFCAVVHWAPGAGLKASFNGTEVQSASNSATSLYVSPSNLVMGGGTGSNVYLMAALSGALSDAEILDLSATPWKLLQTDSRKIWLPSSESGSTLSASGGAQTDGSATLQAQVALSALGVAVAGGSAGIQADIPLSAAGFSVSSGSAGLTATVSISAAGLAQAAGQAGLAAEILLAGAGAASAAGNAALAAQLDALAAGAAQASGSATLSGGSPGAISASGGATATGSAVLTVSVQLAASAGAQAGGAGNLAATVTLTAAGFVQAMGAGALFVSVDLAASGQAAAGGVAHLSSLEAVLLAVDARYVATARRRSYVASLPRRSFEVRS</sequence>
<gene>
    <name evidence="1" type="ORF">HWD57_10985</name>
</gene>
<evidence type="ECO:0000313" key="2">
    <source>
        <dbReference type="Proteomes" id="UP000509684"/>
    </source>
</evidence>
<organism evidence="1 2">
    <name type="scientific">Candidatus Accumulibacter cognatus</name>
    <dbReference type="NCBI Taxonomy" id="2954383"/>
    <lineage>
        <taxon>Bacteria</taxon>
        <taxon>Pseudomonadati</taxon>
        <taxon>Pseudomonadota</taxon>
        <taxon>Betaproteobacteria</taxon>
        <taxon>Candidatus Accumulibacter</taxon>
    </lineage>
</organism>
<dbReference type="Proteomes" id="UP000509684">
    <property type="component" value="Chromosome"/>
</dbReference>
<proteinExistence type="predicted"/>
<accession>A0A7D5NAI4</accession>
<dbReference type="KEGG" id="acog:HWD57_10985"/>
<evidence type="ECO:0000313" key="1">
    <source>
        <dbReference type="EMBL" id="QLH50246.1"/>
    </source>
</evidence>